<reference evidence="5" key="1">
    <citation type="submission" date="2019-08" db="EMBL/GenBank/DDBJ databases">
        <authorList>
            <person name="Kucharzyk K."/>
            <person name="Murdoch R.W."/>
            <person name="Higgins S."/>
            <person name="Loffler F."/>
        </authorList>
    </citation>
    <scope>NUCLEOTIDE SEQUENCE</scope>
</reference>
<dbReference type="AlphaFoldDB" id="A0A645EHA6"/>
<gene>
    <name evidence="5" type="ORF">SDC9_147167</name>
</gene>
<proteinExistence type="inferred from homology"/>
<dbReference type="InterPro" id="IPR052021">
    <property type="entry name" value="Type-I_RS_S_subunit"/>
</dbReference>
<dbReference type="EMBL" id="VSSQ01046024">
    <property type="protein sequence ID" value="MPM99972.1"/>
    <property type="molecule type" value="Genomic_DNA"/>
</dbReference>
<dbReference type="PANTHER" id="PTHR30408:SF12">
    <property type="entry name" value="TYPE I RESTRICTION ENZYME MJAVIII SPECIFICITY SUBUNIT"/>
    <property type="match status" value="1"/>
</dbReference>
<organism evidence="5">
    <name type="scientific">bioreactor metagenome</name>
    <dbReference type="NCBI Taxonomy" id="1076179"/>
    <lineage>
        <taxon>unclassified sequences</taxon>
        <taxon>metagenomes</taxon>
        <taxon>ecological metagenomes</taxon>
    </lineage>
</organism>
<feature type="domain" description="Type I restriction modification DNA specificity" evidence="4">
    <location>
        <begin position="11"/>
        <end position="108"/>
    </location>
</feature>
<name>A0A645EHA6_9ZZZZ</name>
<dbReference type="PANTHER" id="PTHR30408">
    <property type="entry name" value="TYPE-1 RESTRICTION ENZYME ECOKI SPECIFICITY PROTEIN"/>
    <property type="match status" value="1"/>
</dbReference>
<dbReference type="InterPro" id="IPR044946">
    <property type="entry name" value="Restrct_endonuc_typeI_TRD_sf"/>
</dbReference>
<evidence type="ECO:0000313" key="5">
    <source>
        <dbReference type="EMBL" id="MPM99972.1"/>
    </source>
</evidence>
<dbReference type="Gene3D" id="3.90.220.20">
    <property type="entry name" value="DNA methylase specificity domains"/>
    <property type="match status" value="1"/>
</dbReference>
<dbReference type="InterPro" id="IPR000055">
    <property type="entry name" value="Restrct_endonuc_typeI_TRD"/>
</dbReference>
<keyword evidence="3" id="KW-0238">DNA-binding</keyword>
<dbReference type="Pfam" id="PF01420">
    <property type="entry name" value="Methylase_S"/>
    <property type="match status" value="1"/>
</dbReference>
<sequence>MNGNPDNVGRCAHYKHIGESVYHNDHIIRVRLDDNIVNNEYVSAILNSSYGKLQMKDKIKTSARQYTINQSGISEIKIVIPSIKLQNEFAEFVNQVDKLKFEMKKSLKKLKNNFN</sequence>
<accession>A0A645EHA6</accession>
<evidence type="ECO:0000256" key="3">
    <source>
        <dbReference type="ARBA" id="ARBA00023125"/>
    </source>
</evidence>
<protein>
    <recommendedName>
        <fullName evidence="4">Type I restriction modification DNA specificity domain-containing protein</fullName>
    </recommendedName>
</protein>
<evidence type="ECO:0000256" key="2">
    <source>
        <dbReference type="ARBA" id="ARBA00022747"/>
    </source>
</evidence>
<dbReference type="GO" id="GO:0003677">
    <property type="term" value="F:DNA binding"/>
    <property type="evidence" value="ECO:0007669"/>
    <property type="project" value="UniProtKB-KW"/>
</dbReference>
<keyword evidence="2" id="KW-0680">Restriction system</keyword>
<dbReference type="GO" id="GO:0009307">
    <property type="term" value="P:DNA restriction-modification system"/>
    <property type="evidence" value="ECO:0007669"/>
    <property type="project" value="UniProtKB-KW"/>
</dbReference>
<evidence type="ECO:0000259" key="4">
    <source>
        <dbReference type="Pfam" id="PF01420"/>
    </source>
</evidence>
<comment type="similarity">
    <text evidence="1">Belongs to the type-I restriction system S methylase family.</text>
</comment>
<comment type="caution">
    <text evidence="5">The sequence shown here is derived from an EMBL/GenBank/DDBJ whole genome shotgun (WGS) entry which is preliminary data.</text>
</comment>
<dbReference type="SUPFAM" id="SSF116734">
    <property type="entry name" value="DNA methylase specificity domain"/>
    <property type="match status" value="1"/>
</dbReference>
<evidence type="ECO:0000256" key="1">
    <source>
        <dbReference type="ARBA" id="ARBA00010923"/>
    </source>
</evidence>